<evidence type="ECO:0008006" key="3">
    <source>
        <dbReference type="Google" id="ProtNLM"/>
    </source>
</evidence>
<proteinExistence type="predicted"/>
<comment type="caution">
    <text evidence="1">The sequence shown here is derived from an EMBL/GenBank/DDBJ whole genome shotgun (WGS) entry which is preliminary data.</text>
</comment>
<sequence length="172" mass="17118">MGQRFMTLVNGVRKLVEAATSSAGVADAGKIIALDSTGKLDGSLMPNGIGANTTLAPASEALGAGKFVQFHDATGVFSVRLADSGNGRAADGYVTAAVASGAQATVYPLDGTNSVLTGLTLGARYYLGTAGGVVATALDETDPANASKVSQYLGVAKSATELVTDDAGYVVL</sequence>
<dbReference type="RefSeq" id="WP_136775190.1">
    <property type="nucleotide sequence ID" value="NZ_CP156074.1"/>
</dbReference>
<evidence type="ECO:0000313" key="2">
    <source>
        <dbReference type="Proteomes" id="UP000310016"/>
    </source>
</evidence>
<accession>A0A4U0P2X1</accession>
<dbReference type="OrthoDB" id="4553984at2"/>
<dbReference type="AlphaFoldDB" id="A0A4U0P2X1"/>
<protein>
    <recommendedName>
        <fullName evidence="3">Head decoration protein</fullName>
    </recommendedName>
</protein>
<keyword evidence="2" id="KW-1185">Reference proteome</keyword>
<dbReference type="EMBL" id="SUMF01000076">
    <property type="protein sequence ID" value="TJZ61671.1"/>
    <property type="molecule type" value="Genomic_DNA"/>
</dbReference>
<reference evidence="1 2" key="1">
    <citation type="submission" date="2019-04" db="EMBL/GenBank/DDBJ databases">
        <title>Chitiniphilus eburnea sp. nov., a novel chitinolytic bacterium isolated from aquaculture sludge.</title>
        <authorList>
            <person name="Sheng M."/>
        </authorList>
    </citation>
    <scope>NUCLEOTIDE SEQUENCE [LARGE SCALE GENOMIC DNA]</scope>
    <source>
        <strain evidence="1 2">HX-2-15</strain>
    </source>
</reference>
<dbReference type="Proteomes" id="UP000310016">
    <property type="component" value="Unassembled WGS sequence"/>
</dbReference>
<organism evidence="1 2">
    <name type="scientific">Chitiniphilus eburneus</name>
    <dbReference type="NCBI Taxonomy" id="2571148"/>
    <lineage>
        <taxon>Bacteria</taxon>
        <taxon>Pseudomonadati</taxon>
        <taxon>Pseudomonadota</taxon>
        <taxon>Betaproteobacteria</taxon>
        <taxon>Neisseriales</taxon>
        <taxon>Chitinibacteraceae</taxon>
        <taxon>Chitiniphilus</taxon>
    </lineage>
</organism>
<evidence type="ECO:0000313" key="1">
    <source>
        <dbReference type="EMBL" id="TJZ61671.1"/>
    </source>
</evidence>
<name>A0A4U0P2X1_9NEIS</name>
<gene>
    <name evidence="1" type="ORF">FAZ21_20010</name>
</gene>